<dbReference type="Gene3D" id="3.40.50.280">
    <property type="entry name" value="Cobalamin-binding domain"/>
    <property type="match status" value="1"/>
</dbReference>
<protein>
    <recommendedName>
        <fullName evidence="3">methylmalonyl-CoA mutase</fullName>
        <ecNumber evidence="3">5.4.99.2</ecNumber>
    </recommendedName>
</protein>
<accession>A0ABV4YNB1</accession>
<dbReference type="EC" id="5.4.99.2" evidence="3"/>
<comment type="cofactor">
    <cofactor evidence="1">
        <name>adenosylcob(III)alamin</name>
        <dbReference type="ChEBI" id="CHEBI:18408"/>
    </cofactor>
</comment>
<gene>
    <name evidence="8" type="ORF">P5G62_002570</name>
</gene>
<dbReference type="InterPro" id="IPR016176">
    <property type="entry name" value="Cbl-dep_enz_cat"/>
</dbReference>
<sequence>MLRLDNFRNQTFPLKTEEDWKAKAEESLNGKSNETLKSSTYEKIILKPLYSQRDAQKAPDYPGGSDFRRGINPLGYVTKDWKIAQRISYQSVEELKEKLHGSIEKGQTALSFEVSEVLFESKEMIYDILGDLPSKFPFAINGKGLQSAFLAALTERVTSANQVSGYVGSDPFSLFVEEGFIAEEFFNGWMDDIKLANEKLPNLRTVLINTSAYHQGGANAVQELGIAAATGTFYLQSLLDRGMNLEDVLGKMIFQFSIGSHFFMELAKLRAARILWSKITQVYGADPKDRGMHITAETSSITKTVYDPYVNLLRAGNEGFAAVVGGVQYLHITPFDDITGSSQLSERIARNTQNILKEEAYLQKVVDPSGGSWYVEALTKELAETAWQYFQQIEAKGGLLEVLKSGWLQEEIAAVQTERVQDVFTRKQSIVGTNVYANLAEAACPAPVQRYNNYLCAERSTRINIRKINNVRLSEPFEKLRKLSEEIKSKSGSKPNIGMICLGELKNYKPRLDFMKGFAAAGGIEAVDSGSITSLESTKQFILRQDTKYFCFCGSNDQYESFGHEILSTLNREFPDLTFYLAGLPEKDLQPKWASEGIKQFIHIKSNCYDILSNVLTEMEVALDERTKA</sequence>
<dbReference type="InterPro" id="IPR036724">
    <property type="entry name" value="Cobalamin-bd_sf"/>
</dbReference>
<evidence type="ECO:0000256" key="3">
    <source>
        <dbReference type="ARBA" id="ARBA00012398"/>
    </source>
</evidence>
<comment type="similarity">
    <text evidence="2">Belongs to the methylmalonyl-CoA mutase family.</text>
</comment>
<evidence type="ECO:0000256" key="2">
    <source>
        <dbReference type="ARBA" id="ARBA00008465"/>
    </source>
</evidence>
<dbReference type="Gene3D" id="3.20.20.240">
    <property type="entry name" value="Methylmalonyl-CoA mutase"/>
    <property type="match status" value="1"/>
</dbReference>
<proteinExistence type="inferred from homology"/>
<feature type="domain" description="Methylmalonyl-CoA mutase alpha/beta chain catalytic" evidence="7">
    <location>
        <begin position="146"/>
        <end position="467"/>
    </location>
</feature>
<evidence type="ECO:0000313" key="8">
    <source>
        <dbReference type="EMBL" id="MFB3166023.1"/>
    </source>
</evidence>
<dbReference type="InterPro" id="IPR006099">
    <property type="entry name" value="MeMalonylCoA_mutase_a/b_cat"/>
</dbReference>
<evidence type="ECO:0000259" key="7">
    <source>
        <dbReference type="Pfam" id="PF01642"/>
    </source>
</evidence>
<evidence type="ECO:0000256" key="4">
    <source>
        <dbReference type="ARBA" id="ARBA00022628"/>
    </source>
</evidence>
<dbReference type="InterPro" id="IPR058549">
    <property type="entry name" value="MeMalonylCoA_mutase_a/b_site"/>
</dbReference>
<keyword evidence="5" id="KW-0413">Isomerase</keyword>
<dbReference type="RefSeq" id="WP_306073471.1">
    <property type="nucleotide sequence ID" value="NZ_JAROBZ020000001.1"/>
</dbReference>
<dbReference type="PROSITE" id="PS00544">
    <property type="entry name" value="METMALONYL_COA_MUTASE"/>
    <property type="match status" value="1"/>
</dbReference>
<comment type="caution">
    <text evidence="8">The sequence shown here is derived from an EMBL/GenBank/DDBJ whole genome shotgun (WGS) entry which is preliminary data.</text>
</comment>
<dbReference type="SUPFAM" id="SSF52242">
    <property type="entry name" value="Cobalamin (vitamin B12)-binding domain"/>
    <property type="match status" value="1"/>
</dbReference>
<dbReference type="SUPFAM" id="SSF51703">
    <property type="entry name" value="Cobalamin (vitamin B12)-dependent enzymes"/>
    <property type="match status" value="1"/>
</dbReference>
<name>A0ABV4YNB1_9BACI</name>
<evidence type="ECO:0000256" key="6">
    <source>
        <dbReference type="ARBA" id="ARBA00023285"/>
    </source>
</evidence>
<dbReference type="Pfam" id="PF01642">
    <property type="entry name" value="MM_CoA_mutase"/>
    <property type="match status" value="2"/>
</dbReference>
<evidence type="ECO:0000256" key="5">
    <source>
        <dbReference type="ARBA" id="ARBA00023235"/>
    </source>
</evidence>
<dbReference type="CDD" id="cd03677">
    <property type="entry name" value="MM_CoA_mutase_beta"/>
    <property type="match status" value="1"/>
</dbReference>
<dbReference type="PANTHER" id="PTHR48101:SF4">
    <property type="entry name" value="METHYLMALONYL-COA MUTASE, MITOCHONDRIAL"/>
    <property type="match status" value="1"/>
</dbReference>
<dbReference type="EMBL" id="JAROBZ020000001">
    <property type="protein sequence ID" value="MFB3166023.1"/>
    <property type="molecule type" value="Genomic_DNA"/>
</dbReference>
<organism evidence="8 9">
    <name type="scientific">Neobacillus driksii</name>
    <dbReference type="NCBI Taxonomy" id="3035913"/>
    <lineage>
        <taxon>Bacteria</taxon>
        <taxon>Bacillati</taxon>
        <taxon>Bacillota</taxon>
        <taxon>Bacilli</taxon>
        <taxon>Bacillales</taxon>
        <taxon>Bacillaceae</taxon>
        <taxon>Neobacillus</taxon>
    </lineage>
</organism>
<keyword evidence="6" id="KW-0170">Cobalt</keyword>
<evidence type="ECO:0000313" key="9">
    <source>
        <dbReference type="Proteomes" id="UP001241748"/>
    </source>
</evidence>
<dbReference type="PANTHER" id="PTHR48101">
    <property type="entry name" value="METHYLMALONYL-COA MUTASE, MITOCHONDRIAL-RELATED"/>
    <property type="match status" value="1"/>
</dbReference>
<evidence type="ECO:0000256" key="1">
    <source>
        <dbReference type="ARBA" id="ARBA00001922"/>
    </source>
</evidence>
<keyword evidence="4" id="KW-0846">Cobalamin</keyword>
<dbReference type="Proteomes" id="UP001241748">
    <property type="component" value="Unassembled WGS sequence"/>
</dbReference>
<reference evidence="8 9" key="1">
    <citation type="submission" date="2024-05" db="EMBL/GenBank/DDBJ databases">
        <authorList>
            <person name="Venkateswaran K."/>
        </authorList>
    </citation>
    <scope>NUCLEOTIDE SEQUENCE [LARGE SCALE GENOMIC DNA]</scope>
    <source>
        <strain evidence="8 9">179-C4-2-HS</strain>
    </source>
</reference>
<feature type="domain" description="Methylmalonyl-CoA mutase alpha/beta chain catalytic" evidence="7">
    <location>
        <begin position="40"/>
        <end position="113"/>
    </location>
</feature>
<keyword evidence="9" id="KW-1185">Reference proteome</keyword>